<feature type="domain" description="M23ase beta-sheet core" evidence="1">
    <location>
        <begin position="181"/>
        <end position="277"/>
    </location>
</feature>
<evidence type="ECO:0000259" key="1">
    <source>
        <dbReference type="Pfam" id="PF01551"/>
    </source>
</evidence>
<evidence type="ECO:0000313" key="2">
    <source>
        <dbReference type="EMBL" id="NIJ15862.1"/>
    </source>
</evidence>
<dbReference type="GO" id="GO:0004222">
    <property type="term" value="F:metalloendopeptidase activity"/>
    <property type="evidence" value="ECO:0007669"/>
    <property type="project" value="TreeGrafter"/>
</dbReference>
<dbReference type="FunFam" id="2.70.70.10:FF:000019">
    <property type="entry name" value="M23 family peptidase"/>
    <property type="match status" value="1"/>
</dbReference>
<dbReference type="InterPro" id="IPR050570">
    <property type="entry name" value="Cell_wall_metabolism_enzyme"/>
</dbReference>
<dbReference type="EMBL" id="JAASQR010000001">
    <property type="protein sequence ID" value="NIJ15862.1"/>
    <property type="molecule type" value="Genomic_DNA"/>
</dbReference>
<keyword evidence="2" id="KW-0378">Hydrolase</keyword>
<comment type="caution">
    <text evidence="2">The sequence shown here is derived from an EMBL/GenBank/DDBJ whole genome shotgun (WGS) entry which is preliminary data.</text>
</comment>
<reference evidence="2 3" key="1">
    <citation type="submission" date="2020-03" db="EMBL/GenBank/DDBJ databases">
        <title>Genomic Encyclopedia of Type Strains, Phase IV (KMG-IV): sequencing the most valuable type-strain genomes for metagenomic binning, comparative biology and taxonomic classification.</title>
        <authorList>
            <person name="Goeker M."/>
        </authorList>
    </citation>
    <scope>NUCLEOTIDE SEQUENCE [LARGE SCALE GENOMIC DNA]</scope>
    <source>
        <strain evidence="2 3">DSM 21299</strain>
    </source>
</reference>
<dbReference type="InterPro" id="IPR016047">
    <property type="entry name" value="M23ase_b-sheet_dom"/>
</dbReference>
<evidence type="ECO:0000313" key="3">
    <source>
        <dbReference type="Proteomes" id="UP000576821"/>
    </source>
</evidence>
<dbReference type="InterPro" id="IPR011055">
    <property type="entry name" value="Dup_hybrid_motif"/>
</dbReference>
<gene>
    <name evidence="2" type="ORF">FHS54_000811</name>
</gene>
<accession>A0A846M1Q4</accession>
<dbReference type="SUPFAM" id="SSF51261">
    <property type="entry name" value="Duplicated hybrid motif"/>
    <property type="match status" value="1"/>
</dbReference>
<organism evidence="2 3">
    <name type="scientific">Sphingobium vermicomposti</name>
    <dbReference type="NCBI Taxonomy" id="529005"/>
    <lineage>
        <taxon>Bacteria</taxon>
        <taxon>Pseudomonadati</taxon>
        <taxon>Pseudomonadota</taxon>
        <taxon>Alphaproteobacteria</taxon>
        <taxon>Sphingomonadales</taxon>
        <taxon>Sphingomonadaceae</taxon>
        <taxon>Sphingobium</taxon>
    </lineage>
</organism>
<dbReference type="Gene3D" id="2.70.70.10">
    <property type="entry name" value="Glucose Permease (Domain IIA)"/>
    <property type="match status" value="1"/>
</dbReference>
<dbReference type="PANTHER" id="PTHR21666:SF285">
    <property type="entry name" value="M23 FAMILY METALLOPEPTIDASE"/>
    <property type="match status" value="1"/>
</dbReference>
<dbReference type="Proteomes" id="UP000576821">
    <property type="component" value="Unassembled WGS sequence"/>
</dbReference>
<dbReference type="PANTHER" id="PTHR21666">
    <property type="entry name" value="PEPTIDASE-RELATED"/>
    <property type="match status" value="1"/>
</dbReference>
<dbReference type="AlphaFoldDB" id="A0A846M1Q4"/>
<protein>
    <submittedName>
        <fullName evidence="2">Murein DD-endopeptidase MepM/ murein hydrolase activator NlpD</fullName>
    </submittedName>
</protein>
<name>A0A846M1Q4_9SPHN</name>
<sequence length="287" mass="30424">MGIDRVYERLAVMLRMMVVALAIATVAAPSLASPTDIILSGPAVQGGILTGMAPSGTVEMRLDDQPVPIGADGRFLIGFDCDALPQARLTARFADGRTTDRSIAVSPGSWRIERVNAPLRAGRSSEAFLALRRPELEQIAAARAKVTGAQGWRQAFLWPRIGRISGLFGSQRIYQGVPGSYHGGIDIAGATGEPVVAPADGVVILAADRPFTLEGRLLMIDHGHGLSSAFLHLSRIDVKLGDAVVRGQRIGAVGATGRATGPHLHWGLRWNDARIDPLRLAGPMPAQ</sequence>
<proteinExistence type="predicted"/>
<keyword evidence="3" id="KW-1185">Reference proteome</keyword>
<dbReference type="CDD" id="cd12797">
    <property type="entry name" value="M23_peptidase"/>
    <property type="match status" value="1"/>
</dbReference>
<dbReference type="Pfam" id="PF01551">
    <property type="entry name" value="Peptidase_M23"/>
    <property type="match status" value="1"/>
</dbReference>